<dbReference type="RefSeq" id="XP_014150790.1">
    <property type="nucleotide sequence ID" value="XM_014295315.1"/>
</dbReference>
<organism evidence="1 2">
    <name type="scientific">Sphaeroforma arctica JP610</name>
    <dbReference type="NCBI Taxonomy" id="667725"/>
    <lineage>
        <taxon>Eukaryota</taxon>
        <taxon>Ichthyosporea</taxon>
        <taxon>Ichthyophonida</taxon>
        <taxon>Sphaeroforma</taxon>
    </lineage>
</organism>
<protein>
    <submittedName>
        <fullName evidence="1">Uncharacterized protein</fullName>
    </submittedName>
</protein>
<dbReference type="EMBL" id="KQ242928">
    <property type="protein sequence ID" value="KNC76888.1"/>
    <property type="molecule type" value="Genomic_DNA"/>
</dbReference>
<evidence type="ECO:0000313" key="2">
    <source>
        <dbReference type="Proteomes" id="UP000054560"/>
    </source>
</evidence>
<feature type="non-terminal residue" evidence="1">
    <location>
        <position position="180"/>
    </location>
</feature>
<reference evidence="1 2" key="1">
    <citation type="submission" date="2011-02" db="EMBL/GenBank/DDBJ databases">
        <title>The Genome Sequence of Sphaeroforma arctica JP610.</title>
        <authorList>
            <consortium name="The Broad Institute Genome Sequencing Platform"/>
            <person name="Russ C."/>
            <person name="Cuomo C."/>
            <person name="Young S.K."/>
            <person name="Zeng Q."/>
            <person name="Gargeya S."/>
            <person name="Alvarado L."/>
            <person name="Berlin A."/>
            <person name="Chapman S.B."/>
            <person name="Chen Z."/>
            <person name="Freedman E."/>
            <person name="Gellesch M."/>
            <person name="Goldberg J."/>
            <person name="Griggs A."/>
            <person name="Gujja S."/>
            <person name="Heilman E."/>
            <person name="Heiman D."/>
            <person name="Howarth C."/>
            <person name="Mehta T."/>
            <person name="Neiman D."/>
            <person name="Pearson M."/>
            <person name="Roberts A."/>
            <person name="Saif S."/>
            <person name="Shea T."/>
            <person name="Shenoy N."/>
            <person name="Sisk P."/>
            <person name="Stolte C."/>
            <person name="Sykes S."/>
            <person name="White J."/>
            <person name="Yandava C."/>
            <person name="Burger G."/>
            <person name="Gray M.W."/>
            <person name="Holland P.W.H."/>
            <person name="King N."/>
            <person name="Lang F.B.F."/>
            <person name="Roger A.J."/>
            <person name="Ruiz-Trillo I."/>
            <person name="Haas B."/>
            <person name="Nusbaum C."/>
            <person name="Birren B."/>
        </authorList>
    </citation>
    <scope>NUCLEOTIDE SEQUENCE [LARGE SCALE GENOMIC DNA]</scope>
    <source>
        <strain evidence="1 2">JP610</strain>
    </source>
</reference>
<keyword evidence="2" id="KW-1185">Reference proteome</keyword>
<dbReference type="AlphaFoldDB" id="A0A0L0FLI4"/>
<proteinExistence type="predicted"/>
<dbReference type="GeneID" id="25911144"/>
<dbReference type="GO" id="GO:0016627">
    <property type="term" value="F:oxidoreductase activity, acting on the CH-CH group of donors"/>
    <property type="evidence" value="ECO:0007669"/>
    <property type="project" value="InterPro"/>
</dbReference>
<name>A0A0L0FLI4_9EUKA</name>
<dbReference type="Proteomes" id="UP000054560">
    <property type="component" value="Unassembled WGS sequence"/>
</dbReference>
<accession>A0A0L0FLI4</accession>
<sequence>MFVLANRLPFVGRVATKAACAYSLRSTSAVPQFTQLKYKSTTSFANEGELNKWTNDFLKAVEDVPTATDPYQSSNVLRKLVKTGLLRFTDMRDAPEKFFMAHRMLATIGLGGFGIRFTVQFNLFTGSIVGLAGPEQLPMLDQIQKKGQLGCFLLTENQAGVLSGLIVGTTADWDSKTQVY</sequence>
<dbReference type="SUPFAM" id="SSF56645">
    <property type="entry name" value="Acyl-CoA dehydrogenase NM domain-like"/>
    <property type="match status" value="1"/>
</dbReference>
<dbReference type="OrthoDB" id="538336at2759"/>
<gene>
    <name evidence="1" type="ORF">SARC_10640</name>
</gene>
<evidence type="ECO:0000313" key="1">
    <source>
        <dbReference type="EMBL" id="KNC76888.1"/>
    </source>
</evidence>
<dbReference type="InterPro" id="IPR009100">
    <property type="entry name" value="AcylCoA_DH/oxidase_NM_dom_sf"/>
</dbReference>
<dbReference type="eggNOG" id="ENOG502SSPZ">
    <property type="taxonomic scope" value="Eukaryota"/>
</dbReference>
<dbReference type="STRING" id="667725.A0A0L0FLI4"/>